<organism evidence="1 2">
    <name type="scientific">Chelydra serpentina</name>
    <name type="common">Snapping turtle</name>
    <name type="synonym">Testudo serpentina</name>
    <dbReference type="NCBI Taxonomy" id="8475"/>
    <lineage>
        <taxon>Eukaryota</taxon>
        <taxon>Metazoa</taxon>
        <taxon>Chordata</taxon>
        <taxon>Craniata</taxon>
        <taxon>Vertebrata</taxon>
        <taxon>Euteleostomi</taxon>
        <taxon>Archelosauria</taxon>
        <taxon>Testudinata</taxon>
        <taxon>Testudines</taxon>
        <taxon>Cryptodira</taxon>
        <taxon>Durocryptodira</taxon>
        <taxon>Americhelydia</taxon>
        <taxon>Chelydroidea</taxon>
        <taxon>Chelydridae</taxon>
        <taxon>Chelydra</taxon>
    </lineage>
</organism>
<accession>A0A8C3S642</accession>
<evidence type="ECO:0000313" key="1">
    <source>
        <dbReference type="Ensembl" id="ENSCSRP00000009585.1"/>
    </source>
</evidence>
<reference evidence="1" key="2">
    <citation type="submission" date="2025-09" db="UniProtKB">
        <authorList>
            <consortium name="Ensembl"/>
        </authorList>
    </citation>
    <scope>IDENTIFICATION</scope>
</reference>
<proteinExistence type="predicted"/>
<dbReference type="Proteomes" id="UP000694403">
    <property type="component" value="Unplaced"/>
</dbReference>
<reference evidence="1" key="1">
    <citation type="submission" date="2025-08" db="UniProtKB">
        <authorList>
            <consortium name="Ensembl"/>
        </authorList>
    </citation>
    <scope>IDENTIFICATION</scope>
</reference>
<keyword evidence="2" id="KW-1185">Reference proteome</keyword>
<sequence>MLLRFYLHSKLTKNDYFILSAGHGNHKENSPFLNSSEAGKGSDYYDRNLALFEVNFNFAFQTAGHEHP</sequence>
<name>A0A8C3S642_CHESE</name>
<dbReference type="Ensembl" id="ENSCSRT00000009923.1">
    <property type="protein sequence ID" value="ENSCSRP00000009585.1"/>
    <property type="gene ID" value="ENSCSRG00000007191.1"/>
</dbReference>
<evidence type="ECO:0000313" key="2">
    <source>
        <dbReference type="Proteomes" id="UP000694403"/>
    </source>
</evidence>
<dbReference type="AlphaFoldDB" id="A0A8C3S642"/>
<protein>
    <submittedName>
        <fullName evidence="1">Uncharacterized protein</fullName>
    </submittedName>
</protein>